<evidence type="ECO:0000313" key="16">
    <source>
        <dbReference type="Proteomes" id="UP000283426"/>
    </source>
</evidence>
<sequence>MSFQILTINPGSTSTKIAIFEDEKEIFSKTLRHTAEELSPYATVASQFQFRKNIILSELQQAGWDIHGFHAIVGRGGLVKPIESGIYEVNDALAHDLEYPVMGEHASNLGGLIARDIVREMHNGTKAYIADPVVVDELDPIARLSGHPALSRVSIFHALNQKVIARTYAREVGKKYEEMNLIVAHMGGGVSVGAHCCGRVVDVNNALDGDGPFSPERSGGLPTGALVELCFSGKSKAEVKKMLKGNGGVVAYLGTNDMRLVEEKAPVDAEYGMIQDAMCYQIGKEIGAMAAVLKGKVDAILLTGGIAYGKPITDYITRMVGFIAPVKVYPGEDEMRALAMNGLMVLRGEMQAKTYA</sequence>
<evidence type="ECO:0000256" key="2">
    <source>
        <dbReference type="ARBA" id="ARBA00008748"/>
    </source>
</evidence>
<dbReference type="EMBL" id="QSCO01000004">
    <property type="protein sequence ID" value="RGY08916.1"/>
    <property type="molecule type" value="Genomic_DNA"/>
</dbReference>
<dbReference type="PROSITE" id="PS01075">
    <property type="entry name" value="ACETATE_KINASE_1"/>
    <property type="match status" value="1"/>
</dbReference>
<dbReference type="InterPro" id="IPR043129">
    <property type="entry name" value="ATPase_NBD"/>
</dbReference>
<keyword evidence="3 9" id="KW-0963">Cytoplasm</keyword>
<organism evidence="13 17">
    <name type="scientific">Odoribacter splanchnicus</name>
    <dbReference type="NCBI Taxonomy" id="28118"/>
    <lineage>
        <taxon>Bacteria</taxon>
        <taxon>Pseudomonadati</taxon>
        <taxon>Bacteroidota</taxon>
        <taxon>Bacteroidia</taxon>
        <taxon>Bacteroidales</taxon>
        <taxon>Odoribacteraceae</taxon>
        <taxon>Odoribacter</taxon>
    </lineage>
</organism>
<dbReference type="EMBL" id="QRYC01000001">
    <property type="protein sequence ID" value="RGU58972.1"/>
    <property type="molecule type" value="Genomic_DNA"/>
</dbReference>
<evidence type="ECO:0000256" key="10">
    <source>
        <dbReference type="RuleBase" id="RU003835"/>
    </source>
</evidence>
<evidence type="ECO:0000313" key="12">
    <source>
        <dbReference type="EMBL" id="MDB9224399.1"/>
    </source>
</evidence>
<evidence type="ECO:0000313" key="18">
    <source>
        <dbReference type="Proteomes" id="UP000284434"/>
    </source>
</evidence>
<dbReference type="NCBIfam" id="TIGR02707">
    <property type="entry name" value="butyr_kinase"/>
    <property type="match status" value="1"/>
</dbReference>
<dbReference type="PANTHER" id="PTHR21060">
    <property type="entry name" value="ACETATE KINASE"/>
    <property type="match status" value="1"/>
</dbReference>
<dbReference type="InterPro" id="IPR000890">
    <property type="entry name" value="Aliphatic_acid_kin_short-chain"/>
</dbReference>
<evidence type="ECO:0000256" key="4">
    <source>
        <dbReference type="ARBA" id="ARBA00022679"/>
    </source>
</evidence>
<keyword evidence="6 9" id="KW-0418">Kinase</keyword>
<dbReference type="Pfam" id="PF00871">
    <property type="entry name" value="Acetate_kinase"/>
    <property type="match status" value="1"/>
</dbReference>
<gene>
    <name evidence="9 13" type="primary">buk</name>
    <name evidence="14" type="ORF">DWW24_08445</name>
    <name evidence="13" type="ORF">DWW57_00815</name>
    <name evidence="15" type="ORF">DXA53_03435</name>
    <name evidence="11" type="ORF">L0P03_03790</name>
    <name evidence="12" type="ORF">PN645_15525</name>
</gene>
<comment type="subcellular location">
    <subcellularLocation>
        <location evidence="1 9">Cytoplasm</location>
    </subcellularLocation>
</comment>
<evidence type="ECO:0000313" key="11">
    <source>
        <dbReference type="EMBL" id="MCG4958979.1"/>
    </source>
</evidence>
<proteinExistence type="inferred from homology"/>
<dbReference type="Gene3D" id="3.30.420.40">
    <property type="match status" value="2"/>
</dbReference>
<accession>A0A1Y3YSL7</accession>
<keyword evidence="7 9" id="KW-0067">ATP-binding</keyword>
<dbReference type="SMR" id="A0A1Y3YSL7"/>
<evidence type="ECO:0000256" key="6">
    <source>
        <dbReference type="ARBA" id="ARBA00022777"/>
    </source>
</evidence>
<keyword evidence="5 9" id="KW-0547">Nucleotide-binding</keyword>
<evidence type="ECO:0000256" key="9">
    <source>
        <dbReference type="HAMAP-Rule" id="MF_00542"/>
    </source>
</evidence>
<evidence type="ECO:0000256" key="7">
    <source>
        <dbReference type="ARBA" id="ARBA00022840"/>
    </source>
</evidence>
<reference evidence="12" key="3">
    <citation type="submission" date="2023-01" db="EMBL/GenBank/DDBJ databases">
        <title>Human gut microbiome strain richness.</title>
        <authorList>
            <person name="Chen-Liaw A."/>
        </authorList>
    </citation>
    <scope>NUCLEOTIDE SEQUENCE</scope>
    <source>
        <strain evidence="12">RTP21484st1_B7_RTP21484_190118</strain>
    </source>
</reference>
<comment type="catalytic activity">
    <reaction evidence="8 9">
        <text>butanoate + ATP = butanoyl phosphate + ADP</text>
        <dbReference type="Rhea" id="RHEA:13585"/>
        <dbReference type="ChEBI" id="CHEBI:17968"/>
        <dbReference type="ChEBI" id="CHEBI:30616"/>
        <dbReference type="ChEBI" id="CHEBI:58079"/>
        <dbReference type="ChEBI" id="CHEBI:456216"/>
        <dbReference type="EC" id="2.7.2.7"/>
    </reaction>
</comment>
<dbReference type="GO" id="GO:0005524">
    <property type="term" value="F:ATP binding"/>
    <property type="evidence" value="ECO:0007669"/>
    <property type="project" value="UniProtKB-KW"/>
</dbReference>
<reference evidence="16 17" key="1">
    <citation type="submission" date="2018-08" db="EMBL/GenBank/DDBJ databases">
        <title>A genome reference for cultivated species of the human gut microbiota.</title>
        <authorList>
            <person name="Zou Y."/>
            <person name="Xue W."/>
            <person name="Luo G."/>
        </authorList>
    </citation>
    <scope>NUCLEOTIDE SEQUENCE [LARGE SCALE GENOMIC DNA]</scope>
    <source>
        <strain evidence="14 16">AF14-6AC</strain>
        <strain evidence="13 17">AF16-14</strain>
        <strain evidence="15 18">OF03-11</strain>
    </source>
</reference>
<dbReference type="GO" id="GO:0008776">
    <property type="term" value="F:acetate kinase activity"/>
    <property type="evidence" value="ECO:0007669"/>
    <property type="project" value="TreeGrafter"/>
</dbReference>
<dbReference type="RefSeq" id="WP_013611011.1">
    <property type="nucleotide sequence ID" value="NZ_BAABYK010000001.1"/>
</dbReference>
<dbReference type="EMBL" id="QRYW01000015">
    <property type="protein sequence ID" value="RGV27166.1"/>
    <property type="molecule type" value="Genomic_DNA"/>
</dbReference>
<comment type="caution">
    <text evidence="13">The sequence shown here is derived from an EMBL/GenBank/DDBJ whole genome shotgun (WGS) entry which is preliminary data.</text>
</comment>
<dbReference type="CDD" id="cd24011">
    <property type="entry name" value="ASKHA_NBD_BK"/>
    <property type="match status" value="1"/>
</dbReference>
<dbReference type="Proteomes" id="UP001212263">
    <property type="component" value="Unassembled WGS sequence"/>
</dbReference>
<dbReference type="NCBIfam" id="NF002834">
    <property type="entry name" value="PRK03011.1-5"/>
    <property type="match status" value="1"/>
</dbReference>
<dbReference type="InterPro" id="IPR023865">
    <property type="entry name" value="Aliphatic_acid_kinase_CS"/>
</dbReference>
<dbReference type="InterPro" id="IPR011245">
    <property type="entry name" value="Butyrate_kin"/>
</dbReference>
<keyword evidence="4 9" id="KW-0808">Transferase</keyword>
<dbReference type="GO" id="GO:0047761">
    <property type="term" value="F:butyrate kinase activity"/>
    <property type="evidence" value="ECO:0007669"/>
    <property type="project" value="UniProtKB-UniRule"/>
</dbReference>
<dbReference type="GO" id="GO:0006083">
    <property type="term" value="P:acetate metabolic process"/>
    <property type="evidence" value="ECO:0007669"/>
    <property type="project" value="TreeGrafter"/>
</dbReference>
<evidence type="ECO:0000313" key="14">
    <source>
        <dbReference type="EMBL" id="RGV27166.1"/>
    </source>
</evidence>
<dbReference type="SUPFAM" id="SSF53067">
    <property type="entry name" value="Actin-like ATPase domain"/>
    <property type="match status" value="2"/>
</dbReference>
<dbReference type="PROSITE" id="PS01076">
    <property type="entry name" value="ACETATE_KINASE_2"/>
    <property type="match status" value="1"/>
</dbReference>
<name>A0A1Y3YSL7_9BACT</name>
<dbReference type="GO" id="GO:0005737">
    <property type="term" value="C:cytoplasm"/>
    <property type="evidence" value="ECO:0007669"/>
    <property type="project" value="UniProtKB-SubCell"/>
</dbReference>
<evidence type="ECO:0000256" key="8">
    <source>
        <dbReference type="ARBA" id="ARBA00048596"/>
    </source>
</evidence>
<dbReference type="Proteomes" id="UP001199750">
    <property type="component" value="Unassembled WGS sequence"/>
</dbReference>
<dbReference type="Proteomes" id="UP000284243">
    <property type="component" value="Unassembled WGS sequence"/>
</dbReference>
<evidence type="ECO:0000313" key="13">
    <source>
        <dbReference type="EMBL" id="RGU58972.1"/>
    </source>
</evidence>
<protein>
    <recommendedName>
        <fullName evidence="9">Probable butyrate kinase</fullName>
        <shortName evidence="9">BK</shortName>
        <ecNumber evidence="9">2.7.2.7</ecNumber>
    </recommendedName>
    <alternativeName>
        <fullName evidence="9">Branched-chain carboxylic acid kinase</fullName>
    </alternativeName>
</protein>
<evidence type="ECO:0000313" key="17">
    <source>
        <dbReference type="Proteomes" id="UP000284243"/>
    </source>
</evidence>
<dbReference type="EC" id="2.7.2.7" evidence="9"/>
<dbReference type="GeneID" id="61273929"/>
<dbReference type="PANTHER" id="PTHR21060:SF3">
    <property type="entry name" value="BUTYRATE KINASE 2-RELATED"/>
    <property type="match status" value="1"/>
</dbReference>
<comment type="similarity">
    <text evidence="2 9 10">Belongs to the acetokinase family.</text>
</comment>
<evidence type="ECO:0000256" key="5">
    <source>
        <dbReference type="ARBA" id="ARBA00022741"/>
    </source>
</evidence>
<dbReference type="HAMAP" id="MF_00542">
    <property type="entry name" value="Butyrate_kinase"/>
    <property type="match status" value="1"/>
</dbReference>
<evidence type="ECO:0000256" key="1">
    <source>
        <dbReference type="ARBA" id="ARBA00004496"/>
    </source>
</evidence>
<dbReference type="PRINTS" id="PR00471">
    <property type="entry name" value="ACETATEKNASE"/>
</dbReference>
<dbReference type="EMBL" id="JAQMRD010000024">
    <property type="protein sequence ID" value="MDB9224399.1"/>
    <property type="molecule type" value="Genomic_DNA"/>
</dbReference>
<reference evidence="11" key="2">
    <citation type="submission" date="2022-01" db="EMBL/GenBank/DDBJ databases">
        <title>Collection of gut derived symbiotic bacterial strains cultured from healthy donors.</title>
        <authorList>
            <person name="Lin H."/>
            <person name="Kohout C."/>
            <person name="Waligurski E."/>
            <person name="Pamer E.G."/>
        </authorList>
    </citation>
    <scope>NUCLEOTIDE SEQUENCE</scope>
    <source>
        <strain evidence="11">DFI.1.149</strain>
    </source>
</reference>
<dbReference type="OMA" id="FRILTIN"/>
<evidence type="ECO:0000313" key="15">
    <source>
        <dbReference type="EMBL" id="RGY08916.1"/>
    </source>
</evidence>
<dbReference type="Proteomes" id="UP000284434">
    <property type="component" value="Unassembled WGS sequence"/>
</dbReference>
<dbReference type="Proteomes" id="UP000283426">
    <property type="component" value="Unassembled WGS sequence"/>
</dbReference>
<dbReference type="PIRSF" id="PIRSF036458">
    <property type="entry name" value="Butyrate_kin"/>
    <property type="match status" value="1"/>
</dbReference>
<dbReference type="EMBL" id="JAKNDN010000006">
    <property type="protein sequence ID" value="MCG4958979.1"/>
    <property type="molecule type" value="Genomic_DNA"/>
</dbReference>
<dbReference type="AlphaFoldDB" id="A0A1Y3YSL7"/>
<evidence type="ECO:0000256" key="3">
    <source>
        <dbReference type="ARBA" id="ARBA00022490"/>
    </source>
</evidence>